<dbReference type="HAMAP" id="MF_00672">
    <property type="entry name" value="UPF0761"/>
    <property type="match status" value="1"/>
</dbReference>
<evidence type="ECO:0000256" key="1">
    <source>
        <dbReference type="ARBA" id="ARBA00004651"/>
    </source>
</evidence>
<dbReference type="EMBL" id="BAABHY010000005">
    <property type="protein sequence ID" value="GAA5113233.1"/>
    <property type="molecule type" value="Genomic_DNA"/>
</dbReference>
<protein>
    <recommendedName>
        <fullName evidence="7">UPF0761 membrane protein GCM10023211_21090</fullName>
    </recommendedName>
</protein>
<name>A0ABP9NB29_9GAMM</name>
<proteinExistence type="inferred from homology"/>
<keyword evidence="3" id="KW-0997">Cell inner membrane</keyword>
<gene>
    <name evidence="8" type="ORF">GCM10023211_21090</name>
</gene>
<keyword evidence="4 7" id="KW-0812">Transmembrane</keyword>
<evidence type="ECO:0000256" key="5">
    <source>
        <dbReference type="ARBA" id="ARBA00022989"/>
    </source>
</evidence>
<dbReference type="InterPro" id="IPR023679">
    <property type="entry name" value="UPF0761_bac"/>
</dbReference>
<feature type="transmembrane region" description="Helical" evidence="7">
    <location>
        <begin position="175"/>
        <end position="196"/>
    </location>
</feature>
<comment type="subcellular location">
    <subcellularLocation>
        <location evidence="1 7">Cell membrane</location>
        <topology evidence="1 7">Multi-pass membrane protein</topology>
    </subcellularLocation>
</comment>
<evidence type="ECO:0000256" key="7">
    <source>
        <dbReference type="HAMAP-Rule" id="MF_00672"/>
    </source>
</evidence>
<organism evidence="8 9">
    <name type="scientific">Orbus sasakiae</name>
    <dbReference type="NCBI Taxonomy" id="1078475"/>
    <lineage>
        <taxon>Bacteria</taxon>
        <taxon>Pseudomonadati</taxon>
        <taxon>Pseudomonadota</taxon>
        <taxon>Gammaproteobacteria</taxon>
        <taxon>Orbales</taxon>
        <taxon>Orbaceae</taxon>
        <taxon>Orbus</taxon>
    </lineage>
</organism>
<comment type="similarity">
    <text evidence="7">Belongs to the UPF0761 family.</text>
</comment>
<comment type="caution">
    <text evidence="8">The sequence shown here is derived from an EMBL/GenBank/DDBJ whole genome shotgun (WGS) entry which is preliminary data.</text>
</comment>
<evidence type="ECO:0000256" key="6">
    <source>
        <dbReference type="ARBA" id="ARBA00023136"/>
    </source>
</evidence>
<dbReference type="PANTHER" id="PTHR30213">
    <property type="entry name" value="INNER MEMBRANE PROTEIN YHJD"/>
    <property type="match status" value="1"/>
</dbReference>
<keyword evidence="9" id="KW-1185">Reference proteome</keyword>
<accession>A0ABP9NB29</accession>
<dbReference type="PIRSF" id="PIRSF035875">
    <property type="entry name" value="RNase_BN"/>
    <property type="match status" value="1"/>
</dbReference>
<feature type="transmembrane region" description="Helical" evidence="7">
    <location>
        <begin position="37"/>
        <end position="62"/>
    </location>
</feature>
<dbReference type="Pfam" id="PF03631">
    <property type="entry name" value="Virul_fac_BrkB"/>
    <property type="match status" value="1"/>
</dbReference>
<keyword evidence="6 7" id="KW-0472">Membrane</keyword>
<dbReference type="PANTHER" id="PTHR30213:SF0">
    <property type="entry name" value="UPF0761 MEMBRANE PROTEIN YIHY"/>
    <property type="match status" value="1"/>
</dbReference>
<sequence>MKLKGQLTQTKKGTKHFLVILWQHINNDRLTTSAASLAYTSILALVPLITVIFSLLSAFPIFDEASQAFRTLVYENLAPAASDTIQQYLDQFIANTNRMTIFGIIGLVVTSLMLISSIDSALNFIWQTKRKRSFTYKLTMYWTVLTLGPILVGVSIAISSYIFSAKWLSDTTASHLLLSFLPFVISVFGFWLLYCIVPTEPVPVKESIVGAIIAAILFELGKKAFTIYVTSFPTYQLIYGVLSSIPLLLVWIYFSWCIILFGAEVSASLADYNRQKKPAKSLEGEHSL</sequence>
<evidence type="ECO:0000313" key="8">
    <source>
        <dbReference type="EMBL" id="GAA5113233.1"/>
    </source>
</evidence>
<feature type="transmembrane region" description="Helical" evidence="7">
    <location>
        <begin position="138"/>
        <end position="163"/>
    </location>
</feature>
<evidence type="ECO:0000256" key="3">
    <source>
        <dbReference type="ARBA" id="ARBA00022519"/>
    </source>
</evidence>
<reference evidence="9" key="1">
    <citation type="journal article" date="2019" name="Int. J. Syst. Evol. Microbiol.">
        <title>The Global Catalogue of Microorganisms (GCM) 10K type strain sequencing project: providing services to taxonomists for standard genome sequencing and annotation.</title>
        <authorList>
            <consortium name="The Broad Institute Genomics Platform"/>
            <consortium name="The Broad Institute Genome Sequencing Center for Infectious Disease"/>
            <person name="Wu L."/>
            <person name="Ma J."/>
        </authorList>
    </citation>
    <scope>NUCLEOTIDE SEQUENCE [LARGE SCALE GENOMIC DNA]</scope>
    <source>
        <strain evidence="9">JCM 18050</strain>
    </source>
</reference>
<evidence type="ECO:0000256" key="2">
    <source>
        <dbReference type="ARBA" id="ARBA00022475"/>
    </source>
</evidence>
<keyword evidence="5 7" id="KW-1133">Transmembrane helix</keyword>
<dbReference type="Proteomes" id="UP001500171">
    <property type="component" value="Unassembled WGS sequence"/>
</dbReference>
<keyword evidence="2 7" id="KW-1003">Cell membrane</keyword>
<dbReference type="NCBIfam" id="TIGR00765">
    <property type="entry name" value="yihY_not_rbn"/>
    <property type="match status" value="1"/>
</dbReference>
<dbReference type="InterPro" id="IPR017039">
    <property type="entry name" value="Virul_fac_BrkB"/>
</dbReference>
<evidence type="ECO:0000256" key="4">
    <source>
        <dbReference type="ARBA" id="ARBA00022692"/>
    </source>
</evidence>
<evidence type="ECO:0000313" key="9">
    <source>
        <dbReference type="Proteomes" id="UP001500171"/>
    </source>
</evidence>
<feature type="transmembrane region" description="Helical" evidence="7">
    <location>
        <begin position="101"/>
        <end position="126"/>
    </location>
</feature>
<dbReference type="NCBIfam" id="NF002457">
    <property type="entry name" value="PRK01637.1"/>
    <property type="match status" value="1"/>
</dbReference>
<feature type="transmembrane region" description="Helical" evidence="7">
    <location>
        <begin position="208"/>
        <end position="228"/>
    </location>
</feature>
<feature type="transmembrane region" description="Helical" evidence="7">
    <location>
        <begin position="248"/>
        <end position="270"/>
    </location>
</feature>
<dbReference type="RefSeq" id="WP_345491966.1">
    <property type="nucleotide sequence ID" value="NZ_BAABHY010000005.1"/>
</dbReference>